<comment type="caution">
    <text evidence="1">The sequence shown here is derived from an EMBL/GenBank/DDBJ whole genome shotgun (WGS) entry which is preliminary data.</text>
</comment>
<dbReference type="AlphaFoldDB" id="A0A811RJ52"/>
<evidence type="ECO:0000313" key="2">
    <source>
        <dbReference type="Proteomes" id="UP000604825"/>
    </source>
</evidence>
<dbReference type="Proteomes" id="UP000604825">
    <property type="component" value="Unassembled WGS sequence"/>
</dbReference>
<organism evidence="1 2">
    <name type="scientific">Miscanthus lutarioriparius</name>
    <dbReference type="NCBI Taxonomy" id="422564"/>
    <lineage>
        <taxon>Eukaryota</taxon>
        <taxon>Viridiplantae</taxon>
        <taxon>Streptophyta</taxon>
        <taxon>Embryophyta</taxon>
        <taxon>Tracheophyta</taxon>
        <taxon>Spermatophyta</taxon>
        <taxon>Magnoliopsida</taxon>
        <taxon>Liliopsida</taxon>
        <taxon>Poales</taxon>
        <taxon>Poaceae</taxon>
        <taxon>PACMAD clade</taxon>
        <taxon>Panicoideae</taxon>
        <taxon>Andropogonodae</taxon>
        <taxon>Andropogoneae</taxon>
        <taxon>Saccharinae</taxon>
        <taxon>Miscanthus</taxon>
    </lineage>
</organism>
<evidence type="ECO:0000313" key="1">
    <source>
        <dbReference type="EMBL" id="CAD6269990.1"/>
    </source>
</evidence>
<accession>A0A811RJ52</accession>
<dbReference type="EMBL" id="CAJGYO010000015">
    <property type="protein sequence ID" value="CAD6269990.1"/>
    <property type="molecule type" value="Genomic_DNA"/>
</dbReference>
<sequence>MAAVEVELAALVMKDVQEAIMEDDDEDSGEEIEDGDEEKVPEAILEEEEEHVAEVETAAAFEVVEPVVELEHADDDNKDEKDRNVLVAKLPCSARLQNLSLTLGKARLTVPVASTGAFDALTDMFLSYALLSSSCSPRLRRLRLYHVLGLATLRLNAADTLEEHRLTFLCDLTSLDVAATGLRELGVCACHQLSEARISAPRVQELEFVRHTKLLQFDGAEAHSDDIQEGDIVDMMAEIPHLPSIIDLTGEDCLDLSCICHLQSTDWDSQKLSLEHLRSIEIRGIARQLDTSGAAVAHKRNSTRGDDCRLRYVSLGRRRGGGFRHRPLLRRTLAAQCVEVQRARVVCTPCGV</sequence>
<keyword evidence="2" id="KW-1185">Reference proteome</keyword>
<dbReference type="OrthoDB" id="688776at2759"/>
<protein>
    <submittedName>
        <fullName evidence="1">Uncharacterized protein</fullName>
    </submittedName>
</protein>
<dbReference type="PANTHER" id="PTHR34709:SF43">
    <property type="entry name" value="OS12G0527100 PROTEIN"/>
    <property type="match status" value="1"/>
</dbReference>
<dbReference type="InterPro" id="IPR055312">
    <property type="entry name" value="FBL15-like"/>
</dbReference>
<reference evidence="1" key="1">
    <citation type="submission" date="2020-10" db="EMBL/GenBank/DDBJ databases">
        <authorList>
            <person name="Han B."/>
            <person name="Lu T."/>
            <person name="Zhao Q."/>
            <person name="Huang X."/>
            <person name="Zhao Y."/>
        </authorList>
    </citation>
    <scope>NUCLEOTIDE SEQUENCE</scope>
</reference>
<gene>
    <name evidence="1" type="ORF">NCGR_LOCUS53286</name>
</gene>
<proteinExistence type="predicted"/>
<name>A0A811RJ52_9POAL</name>
<dbReference type="PANTHER" id="PTHR34709">
    <property type="entry name" value="OS10G0396666 PROTEIN"/>
    <property type="match status" value="1"/>
</dbReference>